<keyword evidence="3" id="KW-1185">Reference proteome</keyword>
<dbReference type="Proteomes" id="UP000054262">
    <property type="component" value="Unassembled WGS sequence"/>
</dbReference>
<feature type="transmembrane region" description="Helical" evidence="1">
    <location>
        <begin position="83"/>
        <end position="102"/>
    </location>
</feature>
<keyword evidence="1" id="KW-1133">Transmembrane helix</keyword>
<accession>A0P6W1</accession>
<comment type="caution">
    <text evidence="2">The sequence shown here is derived from an EMBL/GenBank/DDBJ whole genome shotgun (WGS) entry which is preliminary data.</text>
</comment>
<feature type="transmembrane region" description="Helical" evidence="1">
    <location>
        <begin position="137"/>
        <end position="158"/>
    </location>
</feature>
<dbReference type="AlphaFoldDB" id="A0P6W1"/>
<feature type="transmembrane region" description="Helical" evidence="1">
    <location>
        <begin position="51"/>
        <end position="71"/>
    </location>
</feature>
<evidence type="ECO:0000313" key="3">
    <source>
        <dbReference type="Proteomes" id="UP000054262"/>
    </source>
</evidence>
<gene>
    <name evidence="2" type="ORF">MB2181_04320</name>
</gene>
<proteinExistence type="predicted"/>
<evidence type="ECO:0000313" key="2">
    <source>
        <dbReference type="EMBL" id="EAV47271.1"/>
    </source>
</evidence>
<name>A0P6W1_9PROT</name>
<sequence>MLLRIKSMLISKVAPNFDVGSGTLEALKWFAFICMAIDHLYKFLPVTQLQYVSPLGRLAVPLFAFVFGYSLKHFNFQDSPHTLKLLLRLLVTGVIAWFPYTYLTTQGFIFHLTGQNIMLMFLLVAIILWINSWPIKYSALVTAPIFLIGGLFVEYLWAGLLITIASYYFALSPNWKNLLVIIMGLFMLADINGNWYAFLVLPIIFWLPHADMRTQRIKHIFYVLYPLHMAAIIFIRFLMS</sequence>
<protein>
    <submittedName>
        <fullName evidence="2">TrbP protein of DNA transfer system</fullName>
    </submittedName>
</protein>
<keyword evidence="1" id="KW-0812">Transmembrane</keyword>
<dbReference type="Pfam" id="PF05857">
    <property type="entry name" value="TraX"/>
    <property type="match status" value="1"/>
</dbReference>
<dbReference type="OrthoDB" id="9781069at2"/>
<organism evidence="2 3">
    <name type="scientific">Methylophilales bacterium HTCC2181</name>
    <dbReference type="NCBI Taxonomy" id="383631"/>
    <lineage>
        <taxon>Bacteria</taxon>
        <taxon>Pseudomonadati</taxon>
        <taxon>Pseudomonadota</taxon>
        <taxon>Betaproteobacteria</taxon>
        <taxon>Nitrosomonadales</taxon>
        <taxon>OM43 clade</taxon>
    </lineage>
</organism>
<keyword evidence="1" id="KW-0472">Membrane</keyword>
<feature type="transmembrane region" description="Helical" evidence="1">
    <location>
        <begin position="108"/>
        <end position="130"/>
    </location>
</feature>
<dbReference type="EMBL" id="AAUX01000001">
    <property type="protein sequence ID" value="EAV47271.1"/>
    <property type="molecule type" value="Genomic_DNA"/>
</dbReference>
<evidence type="ECO:0000256" key="1">
    <source>
        <dbReference type="SAM" id="Phobius"/>
    </source>
</evidence>
<dbReference type="InterPro" id="IPR008875">
    <property type="entry name" value="TraX"/>
</dbReference>
<feature type="transmembrane region" description="Helical" evidence="1">
    <location>
        <begin position="219"/>
        <end position="239"/>
    </location>
</feature>
<reference evidence="2 3" key="1">
    <citation type="submission" date="2006-11" db="EMBL/GenBank/DDBJ databases">
        <authorList>
            <person name="Giovannoni S."/>
            <person name="Vergin K."/>
            <person name="Ferriera S."/>
            <person name="Johnson J."/>
            <person name="Kravitz S."/>
            <person name="Beeson K."/>
            <person name="Sutton G."/>
            <person name="Rogers Y.-H."/>
            <person name="Friedman R."/>
            <person name="Frazier M."/>
            <person name="Venter J.C."/>
        </authorList>
    </citation>
    <scope>NUCLEOTIDE SEQUENCE [LARGE SCALE GENOMIC DNA]</scope>
    <source>
        <strain evidence="2 3">HTCC2181</strain>
    </source>
</reference>
<feature type="transmembrane region" description="Helical" evidence="1">
    <location>
        <begin position="178"/>
        <end position="207"/>
    </location>
</feature>